<evidence type="ECO:0000313" key="3">
    <source>
        <dbReference type="Proteomes" id="UP001311232"/>
    </source>
</evidence>
<organism evidence="2 3">
    <name type="scientific">Crenichthys baileyi</name>
    <name type="common">White River springfish</name>
    <dbReference type="NCBI Taxonomy" id="28760"/>
    <lineage>
        <taxon>Eukaryota</taxon>
        <taxon>Metazoa</taxon>
        <taxon>Chordata</taxon>
        <taxon>Craniata</taxon>
        <taxon>Vertebrata</taxon>
        <taxon>Euteleostomi</taxon>
        <taxon>Actinopterygii</taxon>
        <taxon>Neopterygii</taxon>
        <taxon>Teleostei</taxon>
        <taxon>Neoteleostei</taxon>
        <taxon>Acanthomorphata</taxon>
        <taxon>Ovalentaria</taxon>
        <taxon>Atherinomorphae</taxon>
        <taxon>Cyprinodontiformes</taxon>
        <taxon>Goodeidae</taxon>
        <taxon>Crenichthys</taxon>
    </lineage>
</organism>
<keyword evidence="3" id="KW-1185">Reference proteome</keyword>
<gene>
    <name evidence="2" type="ORF">CRENBAI_003034</name>
</gene>
<evidence type="ECO:0000313" key="2">
    <source>
        <dbReference type="EMBL" id="KAK5613022.1"/>
    </source>
</evidence>
<name>A0AAV9RW87_9TELE</name>
<dbReference type="EMBL" id="JAHHUM010001267">
    <property type="protein sequence ID" value="KAK5613022.1"/>
    <property type="molecule type" value="Genomic_DNA"/>
</dbReference>
<reference evidence="2 3" key="1">
    <citation type="submission" date="2021-06" db="EMBL/GenBank/DDBJ databases">
        <authorList>
            <person name="Palmer J.M."/>
        </authorList>
    </citation>
    <scope>NUCLEOTIDE SEQUENCE [LARGE SCALE GENOMIC DNA]</scope>
    <source>
        <strain evidence="2 3">MEX-2019</strain>
        <tissue evidence="2">Muscle</tissue>
    </source>
</reference>
<proteinExistence type="predicted"/>
<protein>
    <submittedName>
        <fullName evidence="2">Uncharacterized protein</fullName>
    </submittedName>
</protein>
<sequence length="106" mass="11682">MGQTKSGSRILHEDKYIEARDVARYGGSRGPPWSQAWGRDSSGERLVAGVAPRGTRSAKPERETRGHPPVGPTTCRGNREGPVQRGLGGGRRWRPQRPDPRMLILT</sequence>
<comment type="caution">
    <text evidence="2">The sequence shown here is derived from an EMBL/GenBank/DDBJ whole genome shotgun (WGS) entry which is preliminary data.</text>
</comment>
<dbReference type="Proteomes" id="UP001311232">
    <property type="component" value="Unassembled WGS sequence"/>
</dbReference>
<accession>A0AAV9RW87</accession>
<feature type="region of interest" description="Disordered" evidence="1">
    <location>
        <begin position="23"/>
        <end position="106"/>
    </location>
</feature>
<evidence type="ECO:0000256" key="1">
    <source>
        <dbReference type="SAM" id="MobiDB-lite"/>
    </source>
</evidence>
<dbReference type="AlphaFoldDB" id="A0AAV9RW87"/>